<reference evidence="2" key="1">
    <citation type="submission" date="2022-05" db="EMBL/GenBank/DDBJ databases">
        <title>Jatrophihabitans sp. SB3-54 whole genome sequence.</title>
        <authorList>
            <person name="Suh M.K."/>
            <person name="Eom M.K."/>
            <person name="Kim J.S."/>
            <person name="Kim H.S."/>
            <person name="Do H.E."/>
            <person name="Shin Y.K."/>
            <person name="Lee J.-S."/>
        </authorList>
    </citation>
    <scope>NUCLEOTIDE SEQUENCE</scope>
    <source>
        <strain evidence="2">SB3-54</strain>
    </source>
</reference>
<keyword evidence="2" id="KW-0067">ATP-binding</keyword>
<proteinExistence type="predicted"/>
<dbReference type="Gene3D" id="3.30.565.10">
    <property type="entry name" value="Histidine kinase-like ATPase, C-terminal domain"/>
    <property type="match status" value="1"/>
</dbReference>
<gene>
    <name evidence="2" type="ORF">M6B22_07145</name>
</gene>
<keyword evidence="2" id="KW-0547">Nucleotide-binding</keyword>
<dbReference type="InterPro" id="IPR036890">
    <property type="entry name" value="HATPase_C_sf"/>
</dbReference>
<dbReference type="Proteomes" id="UP001164693">
    <property type="component" value="Chromosome"/>
</dbReference>
<name>A0ABY7K4R2_9ACTN</name>
<evidence type="ECO:0000313" key="2">
    <source>
        <dbReference type="EMBL" id="WAX58532.1"/>
    </source>
</evidence>
<accession>A0ABY7K4R2</accession>
<keyword evidence="3" id="KW-1185">Reference proteome</keyword>
<feature type="region of interest" description="Disordered" evidence="1">
    <location>
        <begin position="456"/>
        <end position="511"/>
    </location>
</feature>
<sequence>MSSEPRVAVGEETIDVTPHPRLLAVLGDIEFAPWQCLAELIDNAFDDFLTAPPDGETPTVAISLPARGSDRRDAQVWINDNGRGMSLDHLSGAVSAGWTSNARYGKLGLFGMGFNIATARLGNTTTVRTTRAGDPDWISVTLDLHNMAANADFEVPVVREPKDDLSVHGTEIIISGLKQEQHEALSRQQVKIRRVLGDVYSYLLREKGFSLLVDNTAVQPLLPCVWNHDRAVVVSGERIPAYIPIDKQLSPLLACLDCGRWQDLGLTRCEECGGSNLEERERRVTGWLGIQRYSHKTDFGVDFLRNGRKILVRDLSLFSWADPNEPGARPIPEYPIEVPNEGRIVGEIHLDHVRVNYQKNAFEYDTPEWKYAVRVLRGDGPLRPQFARSMGYDTNESPIGLLFTGYRRLDPGLRRLVPGDGKTAIHQKARDWAELFRKGVADYQDDTVWYEAARQHDIPKPTVPPEATQPSEDPELDARTRLDIPEPGEATPGPIDPPPARETEEQKQQRYRTVGQVLPDISGEYSLPNYSTWNVTVYALSGTELLDNNEQHVPVYAQGQRGPEVHVFVDLEHPLFTEFGSDPREHAVLSIAEYMRERRGSSAAVSSIVAELKDRCLPDQRVTPSALAAIAHSLLARVRDAMRPVIAGNAEGFWSLIGADDHAATEQTYASEGLDRAWDDVRAAGDWISYAPVTSVARLIGQRPGDFFDGKVFRASYAAFQDSHARSLAVSRIVGYLNDVGLLAERRARPRPDDLNRARLSCRLLDDELAEVSTDE</sequence>
<protein>
    <submittedName>
        <fullName evidence="2">ATP-binding protein</fullName>
    </submittedName>
</protein>
<evidence type="ECO:0000256" key="1">
    <source>
        <dbReference type="SAM" id="MobiDB-lite"/>
    </source>
</evidence>
<dbReference type="GO" id="GO:0005524">
    <property type="term" value="F:ATP binding"/>
    <property type="evidence" value="ECO:0007669"/>
    <property type="project" value="UniProtKB-KW"/>
</dbReference>
<feature type="compositionally biased region" description="Basic and acidic residues" evidence="1">
    <location>
        <begin position="499"/>
        <end position="508"/>
    </location>
</feature>
<dbReference type="RefSeq" id="WP_269445071.1">
    <property type="nucleotide sequence ID" value="NZ_CP097463.1"/>
</dbReference>
<organism evidence="2 3">
    <name type="scientific">Jatrophihabitans cynanchi</name>
    <dbReference type="NCBI Taxonomy" id="2944128"/>
    <lineage>
        <taxon>Bacteria</taxon>
        <taxon>Bacillati</taxon>
        <taxon>Actinomycetota</taxon>
        <taxon>Actinomycetes</taxon>
        <taxon>Jatrophihabitantales</taxon>
        <taxon>Jatrophihabitantaceae</taxon>
        <taxon>Jatrophihabitans</taxon>
    </lineage>
</organism>
<evidence type="ECO:0000313" key="3">
    <source>
        <dbReference type="Proteomes" id="UP001164693"/>
    </source>
</evidence>
<dbReference type="EMBL" id="CP097463">
    <property type="protein sequence ID" value="WAX58532.1"/>
    <property type="molecule type" value="Genomic_DNA"/>
</dbReference>
<dbReference type="SUPFAM" id="SSF55874">
    <property type="entry name" value="ATPase domain of HSP90 chaperone/DNA topoisomerase II/histidine kinase"/>
    <property type="match status" value="1"/>
</dbReference>
<dbReference type="Pfam" id="PF13589">
    <property type="entry name" value="HATPase_c_3"/>
    <property type="match status" value="1"/>
</dbReference>